<name>A0A9J6D1E7_RHIMP</name>
<comment type="caution">
    <text evidence="4">The sequence shown here is derived from an EMBL/GenBank/DDBJ whole genome shotgun (WGS) entry which is preliminary data.</text>
</comment>
<evidence type="ECO:0000256" key="1">
    <source>
        <dbReference type="PROSITE-ProRule" id="PRU00047"/>
    </source>
</evidence>
<organism evidence="4 5">
    <name type="scientific">Rhipicephalus microplus</name>
    <name type="common">Cattle tick</name>
    <name type="synonym">Boophilus microplus</name>
    <dbReference type="NCBI Taxonomy" id="6941"/>
    <lineage>
        <taxon>Eukaryota</taxon>
        <taxon>Metazoa</taxon>
        <taxon>Ecdysozoa</taxon>
        <taxon>Arthropoda</taxon>
        <taxon>Chelicerata</taxon>
        <taxon>Arachnida</taxon>
        <taxon>Acari</taxon>
        <taxon>Parasitiformes</taxon>
        <taxon>Ixodida</taxon>
        <taxon>Ixodoidea</taxon>
        <taxon>Ixodidae</taxon>
        <taxon>Rhipicephalinae</taxon>
        <taxon>Rhipicephalus</taxon>
        <taxon>Boophilus</taxon>
    </lineage>
</organism>
<dbReference type="AlphaFoldDB" id="A0A9J6D1E7"/>
<dbReference type="Proteomes" id="UP000821866">
    <property type="component" value="Unassembled WGS sequence"/>
</dbReference>
<dbReference type="PROSITE" id="PS50158">
    <property type="entry name" value="ZF_CCHC"/>
    <property type="match status" value="1"/>
</dbReference>
<accession>A0A9J6D1E7</accession>
<dbReference type="InterPro" id="IPR001878">
    <property type="entry name" value="Znf_CCHC"/>
</dbReference>
<feature type="compositionally biased region" description="Low complexity" evidence="2">
    <location>
        <begin position="72"/>
        <end position="83"/>
    </location>
</feature>
<feature type="domain" description="CCHC-type" evidence="3">
    <location>
        <begin position="3"/>
        <end position="17"/>
    </location>
</feature>
<reference evidence="4" key="2">
    <citation type="submission" date="2021-09" db="EMBL/GenBank/DDBJ databases">
        <authorList>
            <person name="Jia N."/>
            <person name="Wang J."/>
            <person name="Shi W."/>
            <person name="Du L."/>
            <person name="Sun Y."/>
            <person name="Zhan W."/>
            <person name="Jiang J."/>
            <person name="Wang Q."/>
            <person name="Zhang B."/>
            <person name="Ji P."/>
            <person name="Sakyi L.B."/>
            <person name="Cui X."/>
            <person name="Yuan T."/>
            <person name="Jiang B."/>
            <person name="Yang W."/>
            <person name="Lam T.T.-Y."/>
            <person name="Chang Q."/>
            <person name="Ding S."/>
            <person name="Wang X."/>
            <person name="Zhu J."/>
            <person name="Ruan X."/>
            <person name="Zhao L."/>
            <person name="Wei J."/>
            <person name="Que T."/>
            <person name="Du C."/>
            <person name="Cheng J."/>
            <person name="Dai P."/>
            <person name="Han X."/>
            <person name="Huang E."/>
            <person name="Gao Y."/>
            <person name="Liu J."/>
            <person name="Shao H."/>
            <person name="Ye R."/>
            <person name="Li L."/>
            <person name="Wei W."/>
            <person name="Wang X."/>
            <person name="Wang C."/>
            <person name="Huo Q."/>
            <person name="Li W."/>
            <person name="Guo W."/>
            <person name="Chen H."/>
            <person name="Chen S."/>
            <person name="Zhou L."/>
            <person name="Zhou L."/>
            <person name="Ni X."/>
            <person name="Tian J."/>
            <person name="Zhou Y."/>
            <person name="Sheng Y."/>
            <person name="Liu T."/>
            <person name="Pan Y."/>
            <person name="Xia L."/>
            <person name="Li J."/>
            <person name="Zhao F."/>
            <person name="Cao W."/>
        </authorList>
    </citation>
    <scope>NUCLEOTIDE SEQUENCE</scope>
    <source>
        <strain evidence="4">Rmic-2018</strain>
        <tissue evidence="4">Larvae</tissue>
    </source>
</reference>
<protein>
    <recommendedName>
        <fullName evidence="3">CCHC-type domain-containing protein</fullName>
    </recommendedName>
</protein>
<keyword evidence="1" id="KW-0479">Metal-binding</keyword>
<dbReference type="Gene3D" id="4.10.60.10">
    <property type="entry name" value="Zinc finger, CCHC-type"/>
    <property type="match status" value="1"/>
</dbReference>
<dbReference type="VEuPathDB" id="VectorBase:LOC119160946"/>
<dbReference type="GO" id="GO:0003676">
    <property type="term" value="F:nucleic acid binding"/>
    <property type="evidence" value="ECO:0007669"/>
    <property type="project" value="InterPro"/>
</dbReference>
<evidence type="ECO:0000313" key="5">
    <source>
        <dbReference type="Proteomes" id="UP000821866"/>
    </source>
</evidence>
<keyword evidence="1" id="KW-0862">Zinc</keyword>
<dbReference type="GO" id="GO:0008270">
    <property type="term" value="F:zinc ion binding"/>
    <property type="evidence" value="ECO:0007669"/>
    <property type="project" value="UniProtKB-KW"/>
</dbReference>
<reference evidence="4" key="1">
    <citation type="journal article" date="2020" name="Cell">
        <title>Large-Scale Comparative Analyses of Tick Genomes Elucidate Their Genetic Diversity and Vector Capacities.</title>
        <authorList>
            <consortium name="Tick Genome and Microbiome Consortium (TIGMIC)"/>
            <person name="Jia N."/>
            <person name="Wang J."/>
            <person name="Shi W."/>
            <person name="Du L."/>
            <person name="Sun Y."/>
            <person name="Zhan W."/>
            <person name="Jiang J.F."/>
            <person name="Wang Q."/>
            <person name="Zhang B."/>
            <person name="Ji P."/>
            <person name="Bell-Sakyi L."/>
            <person name="Cui X.M."/>
            <person name="Yuan T.T."/>
            <person name="Jiang B.G."/>
            <person name="Yang W.F."/>
            <person name="Lam T.T."/>
            <person name="Chang Q.C."/>
            <person name="Ding S.J."/>
            <person name="Wang X.J."/>
            <person name="Zhu J.G."/>
            <person name="Ruan X.D."/>
            <person name="Zhao L."/>
            <person name="Wei J.T."/>
            <person name="Ye R.Z."/>
            <person name="Que T.C."/>
            <person name="Du C.H."/>
            <person name="Zhou Y.H."/>
            <person name="Cheng J.X."/>
            <person name="Dai P.F."/>
            <person name="Guo W.B."/>
            <person name="Han X.H."/>
            <person name="Huang E.J."/>
            <person name="Li L.F."/>
            <person name="Wei W."/>
            <person name="Gao Y.C."/>
            <person name="Liu J.Z."/>
            <person name="Shao H.Z."/>
            <person name="Wang X."/>
            <person name="Wang C.C."/>
            <person name="Yang T.C."/>
            <person name="Huo Q.B."/>
            <person name="Li W."/>
            <person name="Chen H.Y."/>
            <person name="Chen S.E."/>
            <person name="Zhou L.G."/>
            <person name="Ni X.B."/>
            <person name="Tian J.H."/>
            <person name="Sheng Y."/>
            <person name="Liu T."/>
            <person name="Pan Y.S."/>
            <person name="Xia L.Y."/>
            <person name="Li J."/>
            <person name="Zhao F."/>
            <person name="Cao W.C."/>
        </authorList>
    </citation>
    <scope>NUCLEOTIDE SEQUENCE</scope>
    <source>
        <strain evidence="4">Rmic-2018</strain>
    </source>
</reference>
<dbReference type="SUPFAM" id="SSF57756">
    <property type="entry name" value="Retrovirus zinc finger-like domains"/>
    <property type="match status" value="1"/>
</dbReference>
<evidence type="ECO:0000259" key="3">
    <source>
        <dbReference type="PROSITE" id="PS50158"/>
    </source>
</evidence>
<feature type="region of interest" description="Disordered" evidence="2">
    <location>
        <begin position="60"/>
        <end position="105"/>
    </location>
</feature>
<evidence type="ECO:0000313" key="4">
    <source>
        <dbReference type="EMBL" id="KAH7977108.1"/>
    </source>
</evidence>
<sequence length="249" mass="26342">MQCLRCHGTGHVRRDCRVPRCSKCRRYGHVDADCVRTYASATGLPRADEHVELMDVVEAEEAAQGTDETNKQTGQQTSSSPSGCDPSTVEAPEARPAPVGDTGKVVAATPVRVSCDSNVATEATSKATVCSETRQAGELKSLNEPLLENSGTPSSNSVAALKRPHPQASKGGAETEVPGVEEPPAKTAQGRRPSLRPRPNLTADKRVGNGENVGQAPPFRRTTMPVMAPSSLVLDARGKRHAASLPSFR</sequence>
<keyword evidence="1" id="KW-0863">Zinc-finger</keyword>
<feature type="region of interest" description="Disordered" evidence="2">
    <location>
        <begin position="140"/>
        <end position="226"/>
    </location>
</feature>
<dbReference type="EMBL" id="JABSTU010002942">
    <property type="protein sequence ID" value="KAH7977108.1"/>
    <property type="molecule type" value="Genomic_DNA"/>
</dbReference>
<dbReference type="InterPro" id="IPR036875">
    <property type="entry name" value="Znf_CCHC_sf"/>
</dbReference>
<evidence type="ECO:0000256" key="2">
    <source>
        <dbReference type="SAM" id="MobiDB-lite"/>
    </source>
</evidence>
<proteinExistence type="predicted"/>
<dbReference type="SMART" id="SM00343">
    <property type="entry name" value="ZnF_C2HC"/>
    <property type="match status" value="2"/>
</dbReference>
<gene>
    <name evidence="4" type="ORF">HPB51_027032</name>
</gene>
<keyword evidence="5" id="KW-1185">Reference proteome</keyword>
<feature type="compositionally biased region" description="Polar residues" evidence="2">
    <location>
        <begin position="149"/>
        <end position="158"/>
    </location>
</feature>